<dbReference type="CDD" id="cd06587">
    <property type="entry name" value="VOC"/>
    <property type="match status" value="1"/>
</dbReference>
<dbReference type="PANTHER" id="PTHR40265">
    <property type="entry name" value="BLL2707 PROTEIN"/>
    <property type="match status" value="1"/>
</dbReference>
<proteinExistence type="predicted"/>
<accession>A0A2S4M2G2</accession>
<keyword evidence="3" id="KW-1185">Reference proteome</keyword>
<gene>
    <name evidence="2" type="ORF">B0G62_113100</name>
</gene>
<evidence type="ECO:0000259" key="1">
    <source>
        <dbReference type="Pfam" id="PF13468"/>
    </source>
</evidence>
<dbReference type="Proteomes" id="UP000237381">
    <property type="component" value="Unassembled WGS sequence"/>
</dbReference>
<dbReference type="RefSeq" id="WP_103706205.1">
    <property type="nucleotide sequence ID" value="NZ_PQGA01000013.1"/>
</dbReference>
<reference evidence="2 3" key="1">
    <citation type="submission" date="2018-01" db="EMBL/GenBank/DDBJ databases">
        <title>Genomic Encyclopedia of Type Strains, Phase III (KMG-III): the genomes of soil and plant-associated and newly described type strains.</title>
        <authorList>
            <person name="Whitman W."/>
        </authorList>
    </citation>
    <scope>NUCLEOTIDE SEQUENCE [LARGE SCALE GENOMIC DNA]</scope>
    <source>
        <strain evidence="2 3">JCM 18070</strain>
    </source>
</reference>
<dbReference type="Gene3D" id="3.10.180.10">
    <property type="entry name" value="2,3-Dihydroxybiphenyl 1,2-Dioxygenase, domain 1"/>
    <property type="match status" value="2"/>
</dbReference>
<sequence length="284" mass="29783">MSLPLDHVVIRVEDIEQAIADFSETGFTVQRGGIHADGTTRHALIGFDDGRFLDLTAAVPGLRQARESRWPHGVQSSAEGFADFALLAPSVPDAIEAARARGLHYEGPIPGGRIRPDGTRIEWQTAVPTTRDLPLLCSDLTPRFLRVAVGEARRHANGAQGVASVAIVVKDLEASIKRYRALLGGAFDAHVAALPGHAVRLATFASGTATLVLLAPRGSSASDEADTPADEPRAGLHARLQAFLAASGEGVFGVTLATAHVSHARTLPRALTHGASLELSACLG</sequence>
<dbReference type="Pfam" id="PF13468">
    <property type="entry name" value="Glyoxalase_3"/>
    <property type="match status" value="1"/>
</dbReference>
<dbReference type="InterPro" id="IPR025870">
    <property type="entry name" value="Glyoxalase-like_dom"/>
</dbReference>
<feature type="domain" description="Glyoxalase-like" evidence="1">
    <location>
        <begin position="5"/>
        <end position="183"/>
    </location>
</feature>
<name>A0A2S4M2G2_9BURK</name>
<dbReference type="EMBL" id="PQGA01000013">
    <property type="protein sequence ID" value="POR48815.1"/>
    <property type="molecule type" value="Genomic_DNA"/>
</dbReference>
<dbReference type="OrthoDB" id="9111355at2"/>
<comment type="caution">
    <text evidence="2">The sequence shown here is derived from an EMBL/GenBank/DDBJ whole genome shotgun (WGS) entry which is preliminary data.</text>
</comment>
<dbReference type="InterPro" id="IPR029068">
    <property type="entry name" value="Glyas_Bleomycin-R_OHBP_Dase"/>
</dbReference>
<dbReference type="PANTHER" id="PTHR40265:SF1">
    <property type="entry name" value="GLYOXALASE-LIKE DOMAIN-CONTAINING PROTEIN"/>
    <property type="match status" value="1"/>
</dbReference>
<evidence type="ECO:0000313" key="2">
    <source>
        <dbReference type="EMBL" id="POR48815.1"/>
    </source>
</evidence>
<dbReference type="SUPFAM" id="SSF54593">
    <property type="entry name" value="Glyoxalase/Bleomycin resistance protein/Dihydroxybiphenyl dioxygenase"/>
    <property type="match status" value="2"/>
</dbReference>
<dbReference type="AlphaFoldDB" id="A0A2S4M2G2"/>
<organism evidence="2 3">
    <name type="scientific">Paraburkholderia eburnea</name>
    <dbReference type="NCBI Taxonomy" id="1189126"/>
    <lineage>
        <taxon>Bacteria</taxon>
        <taxon>Pseudomonadati</taxon>
        <taxon>Pseudomonadota</taxon>
        <taxon>Betaproteobacteria</taxon>
        <taxon>Burkholderiales</taxon>
        <taxon>Burkholderiaceae</taxon>
        <taxon>Paraburkholderia</taxon>
    </lineage>
</organism>
<protein>
    <submittedName>
        <fullName evidence="2">Glyoxalase-like protein</fullName>
    </submittedName>
</protein>
<evidence type="ECO:0000313" key="3">
    <source>
        <dbReference type="Proteomes" id="UP000237381"/>
    </source>
</evidence>